<reference evidence="2" key="2">
    <citation type="submission" date="2014-05" db="EMBL/GenBank/DDBJ databases">
        <title>The genome and life-stage specific transcriptomes of Globodera pallida elucidate key aspects of plant parasitism by a cyst nematode.</title>
        <authorList>
            <person name="Cotton J.A."/>
            <person name="Lilley C.J."/>
            <person name="Jones L.M."/>
            <person name="Kikuchi T."/>
            <person name="Reid A.J."/>
            <person name="Thorpe P."/>
            <person name="Tsai I.J."/>
            <person name="Beasley H."/>
            <person name="Blok V."/>
            <person name="Cock P.J.A."/>
            <person name="Van den Akker S.E."/>
            <person name="Holroyd N."/>
            <person name="Hunt M."/>
            <person name="Mantelin S."/>
            <person name="Naghra H."/>
            <person name="Pain A."/>
            <person name="Palomares-Rius J.E."/>
            <person name="Zarowiecki M."/>
            <person name="Berriman M."/>
            <person name="Jones J.T."/>
            <person name="Urwin P.E."/>
        </authorList>
    </citation>
    <scope>NUCLEOTIDE SEQUENCE [LARGE SCALE GENOMIC DNA]</scope>
    <source>
        <strain evidence="2">Lindley</strain>
    </source>
</reference>
<evidence type="ECO:0000313" key="2">
    <source>
        <dbReference type="Proteomes" id="UP000050741"/>
    </source>
</evidence>
<keyword evidence="2" id="KW-1185">Reference proteome</keyword>
<feature type="region of interest" description="Disordered" evidence="1">
    <location>
        <begin position="73"/>
        <end position="103"/>
    </location>
</feature>
<proteinExistence type="predicted"/>
<protein>
    <submittedName>
        <fullName evidence="3">DUF663 domain-containing protein</fullName>
    </submittedName>
</protein>
<organism evidence="2 3">
    <name type="scientific">Globodera pallida</name>
    <name type="common">Potato cyst nematode worm</name>
    <name type="synonym">Heterodera pallida</name>
    <dbReference type="NCBI Taxonomy" id="36090"/>
    <lineage>
        <taxon>Eukaryota</taxon>
        <taxon>Metazoa</taxon>
        <taxon>Ecdysozoa</taxon>
        <taxon>Nematoda</taxon>
        <taxon>Chromadorea</taxon>
        <taxon>Rhabditida</taxon>
        <taxon>Tylenchina</taxon>
        <taxon>Tylenchomorpha</taxon>
        <taxon>Tylenchoidea</taxon>
        <taxon>Heteroderidae</taxon>
        <taxon>Heteroderinae</taxon>
        <taxon>Globodera</taxon>
    </lineage>
</organism>
<feature type="compositionally biased region" description="Basic and acidic residues" evidence="1">
    <location>
        <begin position="88"/>
        <end position="97"/>
    </location>
</feature>
<evidence type="ECO:0000313" key="3">
    <source>
        <dbReference type="WBParaSite" id="GPLIN_001628600"/>
    </source>
</evidence>
<sequence length="157" mass="17856">GTKRKQQLEALIEHNRELPENRLQARLAHDYFEFGNFADLKCRDGAQWLKGVHERKSLFCTVNNWSKFEEAVGRKKREKKAGQGQGGKAEEGRRAEAARQAGNEQLAEYEKRLSPFIGMAVDEPQLRPKYPIERLGGGKDFFSVKFKFVKKGAMSGA</sequence>
<reference evidence="3" key="3">
    <citation type="submission" date="2016-06" db="UniProtKB">
        <authorList>
            <consortium name="WormBaseParasite"/>
        </authorList>
    </citation>
    <scope>IDENTIFICATION</scope>
</reference>
<name>A0A183CTS8_GLOPA</name>
<dbReference type="WBParaSite" id="GPLIN_001628600">
    <property type="protein sequence ID" value="GPLIN_001628600"/>
    <property type="gene ID" value="GPLIN_001628600"/>
</dbReference>
<evidence type="ECO:0000256" key="1">
    <source>
        <dbReference type="SAM" id="MobiDB-lite"/>
    </source>
</evidence>
<reference evidence="2" key="1">
    <citation type="submission" date="2013-12" db="EMBL/GenBank/DDBJ databases">
        <authorList>
            <person name="Aslett M."/>
        </authorList>
    </citation>
    <scope>NUCLEOTIDE SEQUENCE [LARGE SCALE GENOMIC DNA]</scope>
    <source>
        <strain evidence="2">Lindley</strain>
    </source>
</reference>
<dbReference type="Proteomes" id="UP000050741">
    <property type="component" value="Unassembled WGS sequence"/>
</dbReference>
<accession>A0A183CTS8</accession>
<dbReference type="AlphaFoldDB" id="A0A183CTS8"/>